<protein>
    <recommendedName>
        <fullName evidence="4">Secreted protein</fullName>
    </recommendedName>
</protein>
<name>A0A1Y2J458_TRAC3</name>
<evidence type="ECO:0000256" key="1">
    <source>
        <dbReference type="SAM" id="SignalP"/>
    </source>
</evidence>
<reference evidence="2 3" key="1">
    <citation type="journal article" date="2015" name="Biotechnol. Biofuels">
        <title>Enhanced degradation of softwood versus hardwood by the white-rot fungus Pycnoporus coccineus.</title>
        <authorList>
            <person name="Couturier M."/>
            <person name="Navarro D."/>
            <person name="Chevret D."/>
            <person name="Henrissat B."/>
            <person name="Piumi F."/>
            <person name="Ruiz-Duenas F.J."/>
            <person name="Martinez A.T."/>
            <person name="Grigoriev I.V."/>
            <person name="Riley R."/>
            <person name="Lipzen A."/>
            <person name="Berrin J.G."/>
            <person name="Master E.R."/>
            <person name="Rosso M.N."/>
        </authorList>
    </citation>
    <scope>NUCLEOTIDE SEQUENCE [LARGE SCALE GENOMIC DNA]</scope>
    <source>
        <strain evidence="2 3">BRFM310</strain>
    </source>
</reference>
<dbReference type="AlphaFoldDB" id="A0A1Y2J458"/>
<feature type="chain" id="PRO_5011005084" description="Secreted protein" evidence="1">
    <location>
        <begin position="23"/>
        <end position="107"/>
    </location>
</feature>
<feature type="signal peptide" evidence="1">
    <location>
        <begin position="1"/>
        <end position="22"/>
    </location>
</feature>
<proteinExistence type="predicted"/>
<dbReference type="EMBL" id="KZ084087">
    <property type="protein sequence ID" value="OSD07673.1"/>
    <property type="molecule type" value="Genomic_DNA"/>
</dbReference>
<accession>A0A1Y2J458</accession>
<evidence type="ECO:0000313" key="3">
    <source>
        <dbReference type="Proteomes" id="UP000193067"/>
    </source>
</evidence>
<sequence length="107" mass="12140">MLIFSRICSTLLCASVLHFRIAREHSREYPRWEDLLSEDTGYLEEPLVVCASMNPPCIWFTLPVACYSEVHTQPALTQSHSSTFDPRFDQRLPLHEALPDFDGGASA</sequence>
<gene>
    <name evidence="2" type="ORF">PYCCODRAFT_1429903</name>
</gene>
<keyword evidence="1" id="KW-0732">Signal</keyword>
<evidence type="ECO:0008006" key="4">
    <source>
        <dbReference type="Google" id="ProtNLM"/>
    </source>
</evidence>
<organism evidence="2 3">
    <name type="scientific">Trametes coccinea (strain BRFM310)</name>
    <name type="common">Pycnoporus coccineus</name>
    <dbReference type="NCBI Taxonomy" id="1353009"/>
    <lineage>
        <taxon>Eukaryota</taxon>
        <taxon>Fungi</taxon>
        <taxon>Dikarya</taxon>
        <taxon>Basidiomycota</taxon>
        <taxon>Agaricomycotina</taxon>
        <taxon>Agaricomycetes</taxon>
        <taxon>Polyporales</taxon>
        <taxon>Polyporaceae</taxon>
        <taxon>Trametes</taxon>
    </lineage>
</organism>
<evidence type="ECO:0000313" key="2">
    <source>
        <dbReference type="EMBL" id="OSD07673.1"/>
    </source>
</evidence>
<dbReference type="Proteomes" id="UP000193067">
    <property type="component" value="Unassembled WGS sequence"/>
</dbReference>
<keyword evidence="3" id="KW-1185">Reference proteome</keyword>